<feature type="domain" description="DUF3502" evidence="2">
    <location>
        <begin position="415"/>
        <end position="483"/>
    </location>
</feature>
<protein>
    <recommendedName>
        <fullName evidence="2">DUF3502 domain-containing protein</fullName>
    </recommendedName>
</protein>
<accession>R3W401</accession>
<sequence>MKRSLTKWMLATTAALGLLAGVTGCGNSDKKDAGKSETPTLLMYEIGQRPKNFDTLLKTVNKTMKEEAGVELDIQFIDYGDYKKKMSVIVSSGENYDIAFADNYVVNAQKGAYADLTELLPKYAKEAYEQLDSAYVEGNKVNDKLYAFPVNGNVYSQQVFAFDKAYLDKYDLDISQVKSYSDLEPLFEVVKKNEPTLALVATGPNFKVNENVDYIVDNNLPFVVRTSGDTSKIFSIYDMPEAQEDLRTMHSLYKKGYIQKDAATSSNTYPLGSQTWFMRAETQGPYDYGDTILTNAAGREIISVPITDKVKKSSNVRMANFVISSTSKYQEEAVKALNVLNSNPEVMNTLVYGIEGESWEKIGDSSVKLLDGYQPDTHLSGWNVGNNRIIYTPENITPEQIEERDKNIQSATSSPILGFNFVPDNVKTEITNISNVMSKYQSGLNTGTLDPDETIPKMNEELQGAGMKKVLEEIQTQYDAFLKS</sequence>
<dbReference type="Proteomes" id="UP000013785">
    <property type="component" value="Unassembled WGS sequence"/>
</dbReference>
<dbReference type="RefSeq" id="WP_010769354.1">
    <property type="nucleotide sequence ID" value="NZ_ASWE01000001.1"/>
</dbReference>
<keyword evidence="1" id="KW-0732">Signal</keyword>
<keyword evidence="4" id="KW-1185">Reference proteome</keyword>
<evidence type="ECO:0000313" key="3">
    <source>
        <dbReference type="EMBL" id="EOL42367.1"/>
    </source>
</evidence>
<dbReference type="Gene3D" id="3.40.190.10">
    <property type="entry name" value="Periplasmic binding protein-like II"/>
    <property type="match status" value="1"/>
</dbReference>
<dbReference type="InterPro" id="IPR050490">
    <property type="entry name" value="Bact_solute-bd_prot1"/>
</dbReference>
<dbReference type="SUPFAM" id="SSF53850">
    <property type="entry name" value="Periplasmic binding protein-like II"/>
    <property type="match status" value="1"/>
</dbReference>
<dbReference type="PANTHER" id="PTHR43649">
    <property type="entry name" value="ARABINOSE-BINDING PROTEIN-RELATED"/>
    <property type="match status" value="1"/>
</dbReference>
<evidence type="ECO:0000259" key="2">
    <source>
        <dbReference type="Pfam" id="PF12010"/>
    </source>
</evidence>
<dbReference type="InterPro" id="IPR006059">
    <property type="entry name" value="SBP"/>
</dbReference>
<dbReference type="InterPro" id="IPR022627">
    <property type="entry name" value="DUF3502"/>
</dbReference>
<dbReference type="AlphaFoldDB" id="R3W401"/>
<proteinExistence type="predicted"/>
<feature type="chain" id="PRO_5038544965" description="DUF3502 domain-containing protein" evidence="1">
    <location>
        <begin position="21"/>
        <end position="484"/>
    </location>
</feature>
<reference evidence="3 4" key="1">
    <citation type="submission" date="2013-02" db="EMBL/GenBank/DDBJ databases">
        <title>The Genome Sequence of Enterococcus phoeniculicola BAA-412.</title>
        <authorList>
            <consortium name="The Broad Institute Genome Sequencing Platform"/>
            <consortium name="The Broad Institute Genome Sequencing Center for Infectious Disease"/>
            <person name="Earl A.M."/>
            <person name="Gilmore M.S."/>
            <person name="Lebreton F."/>
            <person name="Walker B."/>
            <person name="Young S.K."/>
            <person name="Zeng Q."/>
            <person name="Gargeya S."/>
            <person name="Fitzgerald M."/>
            <person name="Haas B."/>
            <person name="Abouelleil A."/>
            <person name="Alvarado L."/>
            <person name="Arachchi H.M."/>
            <person name="Berlin A.M."/>
            <person name="Chapman S.B."/>
            <person name="Dewar J."/>
            <person name="Goldberg J."/>
            <person name="Griggs A."/>
            <person name="Gujja S."/>
            <person name="Hansen M."/>
            <person name="Howarth C."/>
            <person name="Imamovic A."/>
            <person name="Larimer J."/>
            <person name="McCowan C."/>
            <person name="Murphy C."/>
            <person name="Neiman D."/>
            <person name="Pearson M."/>
            <person name="Priest M."/>
            <person name="Roberts A."/>
            <person name="Saif S."/>
            <person name="Shea T."/>
            <person name="Sisk P."/>
            <person name="Sykes S."/>
            <person name="Wortman J."/>
            <person name="Nusbaum C."/>
            <person name="Birren B."/>
        </authorList>
    </citation>
    <scope>NUCLEOTIDE SEQUENCE [LARGE SCALE GENOMIC DNA]</scope>
    <source>
        <strain evidence="3 4">ATCC BAA-412</strain>
    </source>
</reference>
<dbReference type="HOGENOM" id="CLU_037301_0_0_9"/>
<dbReference type="STRING" id="154621.RV11_GL001916"/>
<comment type="caution">
    <text evidence="3">The sequence shown here is derived from an EMBL/GenBank/DDBJ whole genome shotgun (WGS) entry which is preliminary data.</text>
</comment>
<dbReference type="eggNOG" id="COG1653">
    <property type="taxonomic scope" value="Bacteria"/>
</dbReference>
<gene>
    <name evidence="3" type="ORF">UC3_02719</name>
</gene>
<evidence type="ECO:0000256" key="1">
    <source>
        <dbReference type="SAM" id="SignalP"/>
    </source>
</evidence>
<evidence type="ECO:0000313" key="4">
    <source>
        <dbReference type="Proteomes" id="UP000013785"/>
    </source>
</evidence>
<dbReference type="PANTHER" id="PTHR43649:SF17">
    <property type="entry name" value="ABC TRANSPORTER SOLUTE BINDING PROTEIN-SUGAR TRANSPORT"/>
    <property type="match status" value="1"/>
</dbReference>
<dbReference type="EMBL" id="AJAT01000017">
    <property type="protein sequence ID" value="EOL42367.1"/>
    <property type="molecule type" value="Genomic_DNA"/>
</dbReference>
<dbReference type="OrthoDB" id="9787283at2"/>
<dbReference type="Pfam" id="PF01547">
    <property type="entry name" value="SBP_bac_1"/>
    <property type="match status" value="1"/>
</dbReference>
<feature type="signal peptide" evidence="1">
    <location>
        <begin position="1"/>
        <end position="20"/>
    </location>
</feature>
<name>R3W401_9ENTE</name>
<dbReference type="PROSITE" id="PS51257">
    <property type="entry name" value="PROKAR_LIPOPROTEIN"/>
    <property type="match status" value="1"/>
</dbReference>
<dbReference type="PATRIC" id="fig|1158610.3.peg.2701"/>
<organism evidence="3 4">
    <name type="scientific">Enterococcus phoeniculicola ATCC BAA-412</name>
    <dbReference type="NCBI Taxonomy" id="1158610"/>
    <lineage>
        <taxon>Bacteria</taxon>
        <taxon>Bacillati</taxon>
        <taxon>Bacillota</taxon>
        <taxon>Bacilli</taxon>
        <taxon>Lactobacillales</taxon>
        <taxon>Enterococcaceae</taxon>
        <taxon>Enterococcus</taxon>
    </lineage>
</organism>
<dbReference type="Pfam" id="PF12010">
    <property type="entry name" value="DUF3502"/>
    <property type="match status" value="1"/>
</dbReference>